<evidence type="ECO:0000313" key="2">
    <source>
        <dbReference type="RefSeq" id="XP_010249360.1"/>
    </source>
</evidence>
<dbReference type="KEGG" id="nnu:104591912"/>
<dbReference type="OrthoDB" id="1512693at2759"/>
<protein>
    <submittedName>
        <fullName evidence="2">Uncharacterized protein LOC104591912</fullName>
    </submittedName>
</protein>
<organism evidence="1 2">
    <name type="scientific">Nelumbo nucifera</name>
    <name type="common">Sacred lotus</name>
    <dbReference type="NCBI Taxonomy" id="4432"/>
    <lineage>
        <taxon>Eukaryota</taxon>
        <taxon>Viridiplantae</taxon>
        <taxon>Streptophyta</taxon>
        <taxon>Embryophyta</taxon>
        <taxon>Tracheophyta</taxon>
        <taxon>Spermatophyta</taxon>
        <taxon>Magnoliopsida</taxon>
        <taxon>Proteales</taxon>
        <taxon>Nelumbonaceae</taxon>
        <taxon>Nelumbo</taxon>
    </lineage>
</organism>
<sequence length="244" mass="28345">MEVHSHVRSSAMGKRLWNLLRIAYFMMRKGFVSKRKLIMDMNLMMKRGKLLGKSLLGNLNLMFQFHHHHHSKDLLRTRAGFGFGLHEYEFSCSNSPNPVFFHVSNKRRNHLFPHFPCINPPPPTPPRVPDDDQQEANNEVAKAVVVLSKKDYSPDYYNSSLYSFRFDTSSDLAPGEQLSPFLSPFSIRISNYSSESEGDGGNMKVDDEAEEFIRRFYEQLRMQNRTQLLQYQEMLTGARETTTQ</sequence>
<name>A0A1U7Z9V8_NELNU</name>
<dbReference type="eggNOG" id="ENOG502R8YE">
    <property type="taxonomic scope" value="Eukaryota"/>
</dbReference>
<dbReference type="PANTHER" id="PTHR33265:SF6">
    <property type="entry name" value="OS01G0930500 PROTEIN"/>
    <property type="match status" value="1"/>
</dbReference>
<dbReference type="Pfam" id="PF05553">
    <property type="entry name" value="DUF761"/>
    <property type="match status" value="1"/>
</dbReference>
<gene>
    <name evidence="2" type="primary">LOC104591912</name>
</gene>
<dbReference type="PANTHER" id="PTHR33265">
    <property type="entry name" value="AVR9/CF-9 RAPIDLY ELICITED PROTEIN-RELATED"/>
    <property type="match status" value="1"/>
</dbReference>
<evidence type="ECO:0000313" key="1">
    <source>
        <dbReference type="Proteomes" id="UP000189703"/>
    </source>
</evidence>
<dbReference type="GeneID" id="104591912"/>
<dbReference type="InParanoid" id="A0A1U7Z9V8"/>
<dbReference type="OMA" id="QRIEYYG"/>
<dbReference type="InterPro" id="IPR008480">
    <property type="entry name" value="DUF761_pln"/>
</dbReference>
<dbReference type="AlphaFoldDB" id="A0A1U7Z9V8"/>
<proteinExistence type="predicted"/>
<accession>A0A1U7Z9V8</accession>
<keyword evidence="1" id="KW-1185">Reference proteome</keyword>
<reference evidence="2" key="1">
    <citation type="submission" date="2025-08" db="UniProtKB">
        <authorList>
            <consortium name="RefSeq"/>
        </authorList>
    </citation>
    <scope>IDENTIFICATION</scope>
</reference>
<dbReference type="Proteomes" id="UP000189703">
    <property type="component" value="Unplaced"/>
</dbReference>
<dbReference type="RefSeq" id="XP_010249360.1">
    <property type="nucleotide sequence ID" value="XM_010251058.2"/>
</dbReference>